<dbReference type="EMBL" id="NCKW01009548">
    <property type="protein sequence ID" value="POM66709.1"/>
    <property type="molecule type" value="Genomic_DNA"/>
</dbReference>
<evidence type="ECO:0000313" key="1">
    <source>
        <dbReference type="EMBL" id="POM66709.1"/>
    </source>
</evidence>
<protein>
    <submittedName>
        <fullName evidence="1">Uncharacterized protein</fullName>
    </submittedName>
</protein>
<keyword evidence="2" id="KW-1185">Reference proteome</keyword>
<evidence type="ECO:0000313" key="2">
    <source>
        <dbReference type="Proteomes" id="UP000237271"/>
    </source>
</evidence>
<dbReference type="OrthoDB" id="129771at2759"/>
<gene>
    <name evidence="1" type="ORF">PHPALM_17386</name>
</gene>
<accession>A0A2P4XMI1</accession>
<dbReference type="AlphaFoldDB" id="A0A2P4XMI1"/>
<comment type="caution">
    <text evidence="1">The sequence shown here is derived from an EMBL/GenBank/DDBJ whole genome shotgun (WGS) entry which is preliminary data.</text>
</comment>
<proteinExistence type="predicted"/>
<dbReference type="Proteomes" id="UP000237271">
    <property type="component" value="Unassembled WGS sequence"/>
</dbReference>
<sequence>MKKAFKSVNNDLPSLPEKSFNNWDDFHDTLKSYVCIHKGAVCLSQTMAYSFKRMWCTHGATQASRGEGRRNHDSRFTGCEAGFLEIAVDGQGKWEVRIVDGSEHNHRTTKFIYASYRTAKSMPMSPEVRRELGLLKEMNTNGRYQSLFVGQAG</sequence>
<name>A0A2P4XMI1_9STRA</name>
<organism evidence="1 2">
    <name type="scientific">Phytophthora palmivora</name>
    <dbReference type="NCBI Taxonomy" id="4796"/>
    <lineage>
        <taxon>Eukaryota</taxon>
        <taxon>Sar</taxon>
        <taxon>Stramenopiles</taxon>
        <taxon>Oomycota</taxon>
        <taxon>Peronosporomycetes</taxon>
        <taxon>Peronosporales</taxon>
        <taxon>Peronosporaceae</taxon>
        <taxon>Phytophthora</taxon>
    </lineage>
</organism>
<reference evidence="1 2" key="1">
    <citation type="journal article" date="2017" name="Genome Biol. Evol.">
        <title>Phytophthora megakarya and P. palmivora, closely related causal agents of cacao black pod rot, underwent increases in genome sizes and gene numbers by different mechanisms.</title>
        <authorList>
            <person name="Ali S.S."/>
            <person name="Shao J."/>
            <person name="Lary D.J."/>
            <person name="Kronmiller B."/>
            <person name="Shen D."/>
            <person name="Strem M.D."/>
            <person name="Amoako-Attah I."/>
            <person name="Akrofi A.Y."/>
            <person name="Begoude B.A."/>
            <person name="Ten Hoopen G.M."/>
            <person name="Coulibaly K."/>
            <person name="Kebe B.I."/>
            <person name="Melnick R.L."/>
            <person name="Guiltinan M.J."/>
            <person name="Tyler B.M."/>
            <person name="Meinhardt L.W."/>
            <person name="Bailey B.A."/>
        </authorList>
    </citation>
    <scope>NUCLEOTIDE SEQUENCE [LARGE SCALE GENOMIC DNA]</scope>
    <source>
        <strain evidence="2">sbr112.9</strain>
    </source>
</reference>